<dbReference type="SUPFAM" id="SSF53335">
    <property type="entry name" value="S-adenosyl-L-methionine-dependent methyltransferases"/>
    <property type="match status" value="1"/>
</dbReference>
<dbReference type="Gene3D" id="3.40.50.150">
    <property type="entry name" value="Vaccinia Virus protein VP39"/>
    <property type="match status" value="1"/>
</dbReference>
<reference evidence="2 3" key="1">
    <citation type="submission" date="2019-09" db="EMBL/GenBank/DDBJ databases">
        <title>Actinomadura physcomitrii sp. nov., a novel actinomycete isolated from moss [Physcomitrium sphaericum (Ludw) Fuernr].</title>
        <authorList>
            <person name="Zhuang X."/>
            <person name="Liu C."/>
        </authorList>
    </citation>
    <scope>NUCLEOTIDE SEQUENCE [LARGE SCALE GENOMIC DNA]</scope>
    <source>
        <strain evidence="2 3">HMC1</strain>
    </source>
</reference>
<dbReference type="OrthoDB" id="507855at2"/>
<dbReference type="CDD" id="cd02440">
    <property type="entry name" value="AdoMet_MTases"/>
    <property type="match status" value="1"/>
</dbReference>
<keyword evidence="3" id="KW-1185">Reference proteome</keyword>
<organism evidence="2 3">
    <name type="scientific">Actinomadura rudentiformis</name>
    <dbReference type="NCBI Taxonomy" id="359158"/>
    <lineage>
        <taxon>Bacteria</taxon>
        <taxon>Bacillati</taxon>
        <taxon>Actinomycetota</taxon>
        <taxon>Actinomycetes</taxon>
        <taxon>Streptosporangiales</taxon>
        <taxon>Thermomonosporaceae</taxon>
        <taxon>Actinomadura</taxon>
    </lineage>
</organism>
<feature type="domain" description="Methyltransferase type 12" evidence="1">
    <location>
        <begin position="38"/>
        <end position="133"/>
    </location>
</feature>
<keyword evidence="2" id="KW-0489">Methyltransferase</keyword>
<accession>A0A6H9YB30</accession>
<gene>
    <name evidence="2" type="ORF">F8566_45730</name>
</gene>
<dbReference type="InterPro" id="IPR029063">
    <property type="entry name" value="SAM-dependent_MTases_sf"/>
</dbReference>
<dbReference type="Pfam" id="PF08242">
    <property type="entry name" value="Methyltransf_12"/>
    <property type="match status" value="1"/>
</dbReference>
<evidence type="ECO:0000313" key="3">
    <source>
        <dbReference type="Proteomes" id="UP000468735"/>
    </source>
</evidence>
<dbReference type="EMBL" id="WBMT01000031">
    <property type="protein sequence ID" value="KAB2340237.1"/>
    <property type="molecule type" value="Genomic_DNA"/>
</dbReference>
<evidence type="ECO:0000313" key="2">
    <source>
        <dbReference type="EMBL" id="KAB2340237.1"/>
    </source>
</evidence>
<keyword evidence="2" id="KW-0808">Transferase</keyword>
<sequence length="200" mass="21836">MLSGYDMGVLGVVCRLVWRCPPEVMLAQYERNVGPRHLELGPGTGYFLDNCEQAAGSRISLVDLNPTVLATASRRLARHKPDTHLRNVLEPLNLGDARFDSAGLNLLLHCVPGAISEKAVIFDRVLPYLGEGARVFGSTVLARGVRHTPSSTLAARLLNARNVFHNVDDTAADLEAELGRRFAFHRIAVQGSVALFEARI</sequence>
<dbReference type="AlphaFoldDB" id="A0A6H9YB30"/>
<dbReference type="GO" id="GO:0032259">
    <property type="term" value="P:methylation"/>
    <property type="evidence" value="ECO:0007669"/>
    <property type="project" value="UniProtKB-KW"/>
</dbReference>
<dbReference type="InterPro" id="IPR013217">
    <property type="entry name" value="Methyltransf_12"/>
</dbReference>
<dbReference type="Proteomes" id="UP000468735">
    <property type="component" value="Unassembled WGS sequence"/>
</dbReference>
<comment type="caution">
    <text evidence="2">The sequence shown here is derived from an EMBL/GenBank/DDBJ whole genome shotgun (WGS) entry which is preliminary data.</text>
</comment>
<name>A0A6H9YB30_9ACTN</name>
<proteinExistence type="predicted"/>
<evidence type="ECO:0000259" key="1">
    <source>
        <dbReference type="Pfam" id="PF08242"/>
    </source>
</evidence>
<dbReference type="GO" id="GO:0008168">
    <property type="term" value="F:methyltransferase activity"/>
    <property type="evidence" value="ECO:0007669"/>
    <property type="project" value="UniProtKB-KW"/>
</dbReference>
<protein>
    <submittedName>
        <fullName evidence="2">Class I SAM-dependent methyltransferase</fullName>
    </submittedName>
</protein>